<protein>
    <submittedName>
        <fullName evidence="2">Uncharacterized protein</fullName>
    </submittedName>
</protein>
<gene>
    <name evidence="2" type="ORF">K504DRAFT_448860</name>
</gene>
<dbReference type="EMBL" id="MU005779">
    <property type="protein sequence ID" value="KAF2705289.1"/>
    <property type="molecule type" value="Genomic_DNA"/>
</dbReference>
<name>A0A6G1JXF2_9PLEO</name>
<dbReference type="PANTHER" id="PTHR46411">
    <property type="entry name" value="FAMILY ATPASE, PUTATIVE-RELATED"/>
    <property type="match status" value="1"/>
</dbReference>
<sequence>MRSSHGSIDLTFNIWTLKITYPLQFYWDIPQLKKRLKERECNFEAFKGAQFVNNKGFAYVPENKGASARYTVKGRVIIDTVSFDLYKNKFTVENLKCPTESENSVPSEPDSEDLTRTCRTPAIEGFLLWRRPPVHSDVRTASLRREPNLGYSSRVQKQWLRFDIDRPRGTNWNQSAFKSLAAPPGQKDLILALADSQAKQRGYFEDFIQGKGKGIIVLLCAPTCVGKTLNSKSVAEAIIIHVILIGATDGIGMLGIMFFTTNRADNIDVAFKSRIRLTLRYNELDKVSRRQIWSTFVARCHAMRDSSIGKFTDAELDRLAEVQLRVRQIKNVLKTAQLLAGVLCRMSVSGSDIWK</sequence>
<dbReference type="PANTHER" id="PTHR46411:SF3">
    <property type="entry name" value="AAA+ ATPASE DOMAIN-CONTAINING PROTEIN"/>
    <property type="match status" value="1"/>
</dbReference>
<keyword evidence="3" id="KW-1185">Reference proteome</keyword>
<keyword evidence="1" id="KW-0812">Transmembrane</keyword>
<dbReference type="OrthoDB" id="10042665at2759"/>
<dbReference type="InterPro" id="IPR027417">
    <property type="entry name" value="P-loop_NTPase"/>
</dbReference>
<keyword evidence="1" id="KW-0472">Membrane</keyword>
<dbReference type="AlphaFoldDB" id="A0A6G1JXF2"/>
<dbReference type="SUPFAM" id="SSF52540">
    <property type="entry name" value="P-loop containing nucleoside triphosphate hydrolases"/>
    <property type="match status" value="1"/>
</dbReference>
<feature type="transmembrane region" description="Helical" evidence="1">
    <location>
        <begin position="238"/>
        <end position="259"/>
    </location>
</feature>
<evidence type="ECO:0000313" key="2">
    <source>
        <dbReference type="EMBL" id="KAF2705289.1"/>
    </source>
</evidence>
<evidence type="ECO:0000256" key="1">
    <source>
        <dbReference type="SAM" id="Phobius"/>
    </source>
</evidence>
<evidence type="ECO:0000313" key="3">
    <source>
        <dbReference type="Proteomes" id="UP000799428"/>
    </source>
</evidence>
<keyword evidence="1" id="KW-1133">Transmembrane helix</keyword>
<proteinExistence type="predicted"/>
<reference evidence="2" key="1">
    <citation type="journal article" date="2020" name="Stud. Mycol.">
        <title>101 Dothideomycetes genomes: a test case for predicting lifestyles and emergence of pathogens.</title>
        <authorList>
            <person name="Haridas S."/>
            <person name="Albert R."/>
            <person name="Binder M."/>
            <person name="Bloem J."/>
            <person name="Labutti K."/>
            <person name="Salamov A."/>
            <person name="Andreopoulos B."/>
            <person name="Baker S."/>
            <person name="Barry K."/>
            <person name="Bills G."/>
            <person name="Bluhm B."/>
            <person name="Cannon C."/>
            <person name="Castanera R."/>
            <person name="Culley D."/>
            <person name="Daum C."/>
            <person name="Ezra D."/>
            <person name="Gonzalez J."/>
            <person name="Henrissat B."/>
            <person name="Kuo A."/>
            <person name="Liang C."/>
            <person name="Lipzen A."/>
            <person name="Lutzoni F."/>
            <person name="Magnuson J."/>
            <person name="Mondo S."/>
            <person name="Nolan M."/>
            <person name="Ohm R."/>
            <person name="Pangilinan J."/>
            <person name="Park H.-J."/>
            <person name="Ramirez L."/>
            <person name="Alfaro M."/>
            <person name="Sun H."/>
            <person name="Tritt A."/>
            <person name="Yoshinaga Y."/>
            <person name="Zwiers L.-H."/>
            <person name="Turgeon B."/>
            <person name="Goodwin S."/>
            <person name="Spatafora J."/>
            <person name="Crous P."/>
            <person name="Grigoriev I."/>
        </authorList>
    </citation>
    <scope>NUCLEOTIDE SEQUENCE</scope>
    <source>
        <strain evidence="2">CBS 279.74</strain>
    </source>
</reference>
<dbReference type="Proteomes" id="UP000799428">
    <property type="component" value="Unassembled WGS sequence"/>
</dbReference>
<accession>A0A6G1JXF2</accession>
<organism evidence="2 3">
    <name type="scientific">Pleomassaria siparia CBS 279.74</name>
    <dbReference type="NCBI Taxonomy" id="1314801"/>
    <lineage>
        <taxon>Eukaryota</taxon>
        <taxon>Fungi</taxon>
        <taxon>Dikarya</taxon>
        <taxon>Ascomycota</taxon>
        <taxon>Pezizomycotina</taxon>
        <taxon>Dothideomycetes</taxon>
        <taxon>Pleosporomycetidae</taxon>
        <taxon>Pleosporales</taxon>
        <taxon>Pleomassariaceae</taxon>
        <taxon>Pleomassaria</taxon>
    </lineage>
</organism>